<name>A0A8C3YHH8_9CETA</name>
<accession>A0A8C3YHH8</accession>
<dbReference type="AlphaFoldDB" id="A0A8C3YHH8"/>
<dbReference type="Proteomes" id="UP000694540">
    <property type="component" value="Unplaced"/>
</dbReference>
<reference evidence="1" key="2">
    <citation type="submission" date="2025-09" db="UniProtKB">
        <authorList>
            <consortium name="Ensembl"/>
        </authorList>
    </citation>
    <scope>IDENTIFICATION</scope>
</reference>
<dbReference type="GeneTree" id="ENSGT00910000147252"/>
<dbReference type="Ensembl" id="ENSCWAT00000016579.1">
    <property type="protein sequence ID" value="ENSCWAP00000015277.1"/>
    <property type="gene ID" value="ENSCWAG00000011861.1"/>
</dbReference>
<evidence type="ECO:0000313" key="2">
    <source>
        <dbReference type="Proteomes" id="UP000694540"/>
    </source>
</evidence>
<keyword evidence="2" id="KW-1185">Reference proteome</keyword>
<proteinExistence type="predicted"/>
<evidence type="ECO:0000313" key="1">
    <source>
        <dbReference type="Ensembl" id="ENSCWAP00000015277.1"/>
    </source>
</evidence>
<organism evidence="1 2">
    <name type="scientific">Catagonus wagneri</name>
    <name type="common">Chacoan peccary</name>
    <dbReference type="NCBI Taxonomy" id="51154"/>
    <lineage>
        <taxon>Eukaryota</taxon>
        <taxon>Metazoa</taxon>
        <taxon>Chordata</taxon>
        <taxon>Craniata</taxon>
        <taxon>Vertebrata</taxon>
        <taxon>Euteleostomi</taxon>
        <taxon>Mammalia</taxon>
        <taxon>Eutheria</taxon>
        <taxon>Laurasiatheria</taxon>
        <taxon>Artiodactyla</taxon>
        <taxon>Suina</taxon>
        <taxon>Tayassuidae</taxon>
        <taxon>Catagonus</taxon>
    </lineage>
</organism>
<sequence>MRATREKSHSQLGGACISTAVEKPVGLGSQVGPSHLATPSWEEDLLCARASPECREETSLNVPSRGNCIPPIRLLDSGTNTTDTSPLLSCEKEKTCSCETWGSLGTWCVWGDPFSEVDGGN</sequence>
<reference evidence="1" key="1">
    <citation type="submission" date="2025-08" db="UniProtKB">
        <authorList>
            <consortium name="Ensembl"/>
        </authorList>
    </citation>
    <scope>IDENTIFICATION</scope>
</reference>
<protein>
    <submittedName>
        <fullName evidence="1">Uncharacterized protein</fullName>
    </submittedName>
</protein>